<dbReference type="HOGENOM" id="CLU_1713752_0_0_1"/>
<proteinExistence type="predicted"/>
<name>V2X348_MONRO</name>
<organism evidence="1 2">
    <name type="scientific">Moniliophthora roreri (strain MCA 2997)</name>
    <name type="common">Cocoa frosty pod rot fungus</name>
    <name type="synonym">Crinipellis roreri</name>
    <dbReference type="NCBI Taxonomy" id="1381753"/>
    <lineage>
        <taxon>Eukaryota</taxon>
        <taxon>Fungi</taxon>
        <taxon>Dikarya</taxon>
        <taxon>Basidiomycota</taxon>
        <taxon>Agaricomycotina</taxon>
        <taxon>Agaricomycetes</taxon>
        <taxon>Agaricomycetidae</taxon>
        <taxon>Agaricales</taxon>
        <taxon>Marasmiineae</taxon>
        <taxon>Marasmiaceae</taxon>
        <taxon>Moniliophthora</taxon>
    </lineage>
</organism>
<evidence type="ECO:0000313" key="2">
    <source>
        <dbReference type="Proteomes" id="UP000017559"/>
    </source>
</evidence>
<evidence type="ECO:0000313" key="1">
    <source>
        <dbReference type="EMBL" id="ESK87186.1"/>
    </source>
</evidence>
<comment type="caution">
    <text evidence="1">The sequence shown here is derived from an EMBL/GenBank/DDBJ whole genome shotgun (WGS) entry which is preliminary data.</text>
</comment>
<sequence>MMPLEVTKPILKILQENSQGFTLTLDGKEYYFPNANCGPSELYLTHGYSVWSHTNDCYTCFAFNISAGHEQIRTATSGKVHILSYGGANFVDVNLHVVVVNEAATLFAFNPAHVHGTTVTGGTINYHLTYAFSLHIEEALKKLKGGTFLGERK</sequence>
<reference evidence="1 2" key="1">
    <citation type="journal article" date="2014" name="BMC Genomics">
        <title>Genome and secretome analysis of the hemibiotrophic fungal pathogen, Moniliophthora roreri, which causes frosty pod rot disease of cacao: mechanisms of the biotrophic and necrotrophic phases.</title>
        <authorList>
            <person name="Meinhardt L.W."/>
            <person name="Costa G.G.L."/>
            <person name="Thomazella D.P.T."/>
            <person name="Teixeira P.J.P.L."/>
            <person name="Carazzolle M.F."/>
            <person name="Schuster S.C."/>
            <person name="Carlson J.E."/>
            <person name="Guiltinan M.J."/>
            <person name="Mieczkowski P."/>
            <person name="Farmer A."/>
            <person name="Ramaraj T."/>
            <person name="Crozier J."/>
            <person name="Davis R.E."/>
            <person name="Shao J."/>
            <person name="Melnick R.L."/>
            <person name="Pereira G.A.G."/>
            <person name="Bailey B.A."/>
        </authorList>
    </citation>
    <scope>NUCLEOTIDE SEQUENCE [LARGE SCALE GENOMIC DNA]</scope>
    <source>
        <strain evidence="1 2">MCA 2997</strain>
    </source>
</reference>
<dbReference type="EMBL" id="AWSO01000823">
    <property type="protein sequence ID" value="ESK87186.1"/>
    <property type="molecule type" value="Genomic_DNA"/>
</dbReference>
<dbReference type="Proteomes" id="UP000017559">
    <property type="component" value="Unassembled WGS sequence"/>
</dbReference>
<gene>
    <name evidence="1" type="ORF">Moror_5857</name>
</gene>
<dbReference type="OrthoDB" id="2684108at2759"/>
<dbReference type="AlphaFoldDB" id="V2X348"/>
<dbReference type="KEGG" id="mrr:Moror_5857"/>
<protein>
    <submittedName>
        <fullName evidence="1">Uncharacterized protein</fullName>
    </submittedName>
</protein>
<dbReference type="STRING" id="1381753.V2X348"/>
<accession>V2X348</accession>
<keyword evidence="2" id="KW-1185">Reference proteome</keyword>